<name>A0A6J4UB57_9BACT</name>
<feature type="compositionally biased region" description="Pro residues" evidence="1">
    <location>
        <begin position="12"/>
        <end position="22"/>
    </location>
</feature>
<evidence type="ECO:0000313" key="2">
    <source>
        <dbReference type="EMBL" id="CAA9542977.1"/>
    </source>
</evidence>
<feature type="region of interest" description="Disordered" evidence="1">
    <location>
        <begin position="1"/>
        <end position="56"/>
    </location>
</feature>
<feature type="non-terminal residue" evidence="2">
    <location>
        <position position="1"/>
    </location>
</feature>
<feature type="non-terminal residue" evidence="2">
    <location>
        <position position="135"/>
    </location>
</feature>
<feature type="region of interest" description="Disordered" evidence="1">
    <location>
        <begin position="97"/>
        <end position="135"/>
    </location>
</feature>
<sequence>LRRSGLLQPDVRPAPGPLPVPRARPARHSARTRLVSARGDGPRLPLARGLPGRAPGRGARLVVRRVARRRPRDGALVGQCADAGGAHRGLLGARAAAPMAHPTARGAGLPDRPGTGPARLRGPGTLRGAGLSSPL</sequence>
<evidence type="ECO:0000256" key="1">
    <source>
        <dbReference type="SAM" id="MobiDB-lite"/>
    </source>
</evidence>
<accession>A0A6J4UB57</accession>
<protein>
    <submittedName>
        <fullName evidence="2">Uncharacterized protein</fullName>
    </submittedName>
</protein>
<feature type="compositionally biased region" description="Low complexity" evidence="1">
    <location>
        <begin position="97"/>
        <end position="107"/>
    </location>
</feature>
<dbReference type="EMBL" id="CADCWM010000052">
    <property type="protein sequence ID" value="CAA9542977.1"/>
    <property type="molecule type" value="Genomic_DNA"/>
</dbReference>
<dbReference type="AlphaFoldDB" id="A0A6J4UB57"/>
<reference evidence="2" key="1">
    <citation type="submission" date="2020-02" db="EMBL/GenBank/DDBJ databases">
        <authorList>
            <person name="Meier V. D."/>
        </authorList>
    </citation>
    <scope>NUCLEOTIDE SEQUENCE</scope>
    <source>
        <strain evidence="2">AVDCRST_MAG88</strain>
    </source>
</reference>
<gene>
    <name evidence="2" type="ORF">AVDCRST_MAG88-171</name>
</gene>
<proteinExistence type="predicted"/>
<organism evidence="2">
    <name type="scientific">uncultured Thermomicrobiales bacterium</name>
    <dbReference type="NCBI Taxonomy" id="1645740"/>
    <lineage>
        <taxon>Bacteria</taxon>
        <taxon>Pseudomonadati</taxon>
        <taxon>Thermomicrobiota</taxon>
        <taxon>Thermomicrobia</taxon>
        <taxon>Thermomicrobiales</taxon>
        <taxon>environmental samples</taxon>
    </lineage>
</organism>
<feature type="compositionally biased region" description="Low complexity" evidence="1">
    <location>
        <begin position="38"/>
        <end position="56"/>
    </location>
</feature>